<evidence type="ECO:0000256" key="3">
    <source>
        <dbReference type="PROSITE-ProRule" id="PRU00023"/>
    </source>
</evidence>
<feature type="repeat" description="ANK" evidence="3">
    <location>
        <begin position="234"/>
        <end position="266"/>
    </location>
</feature>
<feature type="transmembrane region" description="Helical" evidence="4">
    <location>
        <begin position="82"/>
        <end position="102"/>
    </location>
</feature>
<dbReference type="PANTHER" id="PTHR24173:SF74">
    <property type="entry name" value="ANKYRIN REPEAT DOMAIN-CONTAINING PROTEIN 16"/>
    <property type="match status" value="1"/>
</dbReference>
<dbReference type="SUPFAM" id="SSF48403">
    <property type="entry name" value="Ankyrin repeat"/>
    <property type="match status" value="1"/>
</dbReference>
<comment type="caution">
    <text evidence="5">The sequence shown here is derived from an EMBL/GenBank/DDBJ whole genome shotgun (WGS) entry which is preliminary data.</text>
</comment>
<reference evidence="5" key="1">
    <citation type="submission" date="2022-01" db="EMBL/GenBank/DDBJ databases">
        <title>Genome Sequence Resource for Two Populations of Ditylenchus destructor, the Migratory Endoparasitic Phytonematode.</title>
        <authorList>
            <person name="Zhang H."/>
            <person name="Lin R."/>
            <person name="Xie B."/>
        </authorList>
    </citation>
    <scope>NUCLEOTIDE SEQUENCE</scope>
    <source>
        <strain evidence="5">BazhouSP</strain>
    </source>
</reference>
<dbReference type="EMBL" id="JAKKPZ010000060">
    <property type="protein sequence ID" value="KAI1705091.1"/>
    <property type="molecule type" value="Genomic_DNA"/>
</dbReference>
<dbReference type="AlphaFoldDB" id="A0AAD4MXX5"/>
<dbReference type="Proteomes" id="UP001201812">
    <property type="component" value="Unassembled WGS sequence"/>
</dbReference>
<keyword evidence="1" id="KW-0677">Repeat</keyword>
<proteinExistence type="predicted"/>
<feature type="repeat" description="ANK" evidence="3">
    <location>
        <begin position="135"/>
        <end position="167"/>
    </location>
</feature>
<gene>
    <name evidence="5" type="ORF">DdX_13849</name>
</gene>
<evidence type="ECO:0000256" key="1">
    <source>
        <dbReference type="ARBA" id="ARBA00022737"/>
    </source>
</evidence>
<evidence type="ECO:0000256" key="4">
    <source>
        <dbReference type="SAM" id="Phobius"/>
    </source>
</evidence>
<feature type="repeat" description="ANK" evidence="3">
    <location>
        <begin position="201"/>
        <end position="233"/>
    </location>
</feature>
<evidence type="ECO:0000313" key="6">
    <source>
        <dbReference type="Proteomes" id="UP001201812"/>
    </source>
</evidence>
<sequence length="343" mass="37636">MHVPHSPNRAPCRIPGLTCVLERLLIKTMRAIHDMSPTGRAAFPLLLLSYSIYVLLCPSLYHRYRIKTPGICHEIKIYTTGVMINSMYIVIFGIVSAFISAVSSNALHDAVRNGSMFDLKKALRNCADLNPKDENDQTPLHIAVSNGEMLLTNILIEARVDLNAKDKNGDTPILIAVSKGEMLIAKKLIHAKADLTIKDKNGDTPILIAVNKGEMLISKALIEAKADVNVKDKADRTPLIIAMSKGELLISLALIEAKADVKVTDENDRTPLHLCILAQGPARSNTQQYRELKLKVVAALVNAGAVIDTEDKFQKTPVQIAYDTKQKDIEDLLTKSGSTSNLK</sequence>
<dbReference type="PANTHER" id="PTHR24173">
    <property type="entry name" value="ANKYRIN REPEAT CONTAINING"/>
    <property type="match status" value="1"/>
</dbReference>
<feature type="repeat" description="ANK" evidence="3">
    <location>
        <begin position="168"/>
        <end position="200"/>
    </location>
</feature>
<keyword evidence="4" id="KW-0812">Transmembrane</keyword>
<keyword evidence="4" id="KW-1133">Transmembrane helix</keyword>
<name>A0AAD4MXX5_9BILA</name>
<dbReference type="InterPro" id="IPR002110">
    <property type="entry name" value="Ankyrin_rpt"/>
</dbReference>
<dbReference type="Gene3D" id="1.25.40.20">
    <property type="entry name" value="Ankyrin repeat-containing domain"/>
    <property type="match status" value="1"/>
</dbReference>
<evidence type="ECO:0000313" key="5">
    <source>
        <dbReference type="EMBL" id="KAI1705091.1"/>
    </source>
</evidence>
<keyword evidence="4" id="KW-0472">Membrane</keyword>
<dbReference type="SMART" id="SM00248">
    <property type="entry name" value="ANK"/>
    <property type="match status" value="7"/>
</dbReference>
<evidence type="ECO:0000256" key="2">
    <source>
        <dbReference type="ARBA" id="ARBA00023043"/>
    </source>
</evidence>
<protein>
    <submittedName>
        <fullName evidence="5">Ankyrin repeats (3 copies) domain-containing protein</fullName>
    </submittedName>
</protein>
<accession>A0AAD4MXX5</accession>
<feature type="transmembrane region" description="Helical" evidence="4">
    <location>
        <begin position="41"/>
        <end position="61"/>
    </location>
</feature>
<organism evidence="5 6">
    <name type="scientific">Ditylenchus destructor</name>
    <dbReference type="NCBI Taxonomy" id="166010"/>
    <lineage>
        <taxon>Eukaryota</taxon>
        <taxon>Metazoa</taxon>
        <taxon>Ecdysozoa</taxon>
        <taxon>Nematoda</taxon>
        <taxon>Chromadorea</taxon>
        <taxon>Rhabditida</taxon>
        <taxon>Tylenchina</taxon>
        <taxon>Tylenchomorpha</taxon>
        <taxon>Sphaerularioidea</taxon>
        <taxon>Anguinidae</taxon>
        <taxon>Anguininae</taxon>
        <taxon>Ditylenchus</taxon>
    </lineage>
</organism>
<keyword evidence="2 3" id="KW-0040">ANK repeat</keyword>
<keyword evidence="6" id="KW-1185">Reference proteome</keyword>
<dbReference type="Pfam" id="PF12796">
    <property type="entry name" value="Ank_2"/>
    <property type="match status" value="2"/>
</dbReference>
<dbReference type="PROSITE" id="PS50297">
    <property type="entry name" value="ANK_REP_REGION"/>
    <property type="match status" value="3"/>
</dbReference>
<dbReference type="InterPro" id="IPR036770">
    <property type="entry name" value="Ankyrin_rpt-contain_sf"/>
</dbReference>
<dbReference type="PROSITE" id="PS50088">
    <property type="entry name" value="ANK_REPEAT"/>
    <property type="match status" value="4"/>
</dbReference>